<organism evidence="1 2">
    <name type="scientific">Paenibacillus elgii</name>
    <dbReference type="NCBI Taxonomy" id="189691"/>
    <lineage>
        <taxon>Bacteria</taxon>
        <taxon>Bacillati</taxon>
        <taxon>Bacillota</taxon>
        <taxon>Bacilli</taxon>
        <taxon>Bacillales</taxon>
        <taxon>Paenibacillaceae</taxon>
        <taxon>Paenibacillus</taxon>
    </lineage>
</organism>
<gene>
    <name evidence="1" type="ORF">C8Z91_09940</name>
</gene>
<accession>A0A2T6G6E9</accession>
<evidence type="ECO:0000313" key="2">
    <source>
        <dbReference type="Proteomes" id="UP000244184"/>
    </source>
</evidence>
<dbReference type="Proteomes" id="UP000244184">
    <property type="component" value="Unassembled WGS sequence"/>
</dbReference>
<evidence type="ECO:0000313" key="1">
    <source>
        <dbReference type="EMBL" id="PUA39723.1"/>
    </source>
</evidence>
<comment type="caution">
    <text evidence="1">The sequence shown here is derived from an EMBL/GenBank/DDBJ whole genome shotgun (WGS) entry which is preliminary data.</text>
</comment>
<reference evidence="1 2" key="1">
    <citation type="submission" date="2018-03" db="EMBL/GenBank/DDBJ databases">
        <title>Genome sequence of Paenibacillus elgii strain AC13 an antimicrobial compound producing bacteria.</title>
        <authorList>
            <person name="Kurokawa A.S."/>
            <person name="Araujo J.F."/>
            <person name="Costa R.A."/>
            <person name="Ortega D.B."/>
            <person name="Pires A.S."/>
            <person name="Pappas G.J.Jr."/>
            <person name="Franco O.L."/>
            <person name="Barreto C."/>
            <person name="Magalhaes B.S."/>
            <person name="Kruger R.H."/>
        </authorList>
    </citation>
    <scope>NUCLEOTIDE SEQUENCE [LARGE SCALE GENOMIC DNA]</scope>
    <source>
        <strain evidence="1 2">AC13</strain>
    </source>
</reference>
<dbReference type="EMBL" id="PYHP01000022">
    <property type="protein sequence ID" value="PUA39723.1"/>
    <property type="molecule type" value="Genomic_DNA"/>
</dbReference>
<name>A0A2T6G6E9_9BACL</name>
<sequence>MCRGAFGRKVEARKENDFFGIKCIKMTKKAVSAAGEDQGQAERVFFSKPLKPKCALAGLKGIHGRGRT</sequence>
<dbReference type="AlphaFoldDB" id="A0A2T6G6E9"/>
<protein>
    <submittedName>
        <fullName evidence="1">Uncharacterized protein</fullName>
    </submittedName>
</protein>
<proteinExistence type="predicted"/>